<dbReference type="InterPro" id="IPR036010">
    <property type="entry name" value="2Fe-2S_ferredoxin-like_sf"/>
</dbReference>
<accession>A0A7T2X0L9</accession>
<dbReference type="Gene3D" id="3.10.20.30">
    <property type="match status" value="1"/>
</dbReference>
<name>A0A7U4SUI3_9BURK</name>
<dbReference type="RefSeq" id="WP_006028428.1">
    <property type="nucleotide sequence ID" value="NZ_CM003627.1"/>
</dbReference>
<dbReference type="KEGG" id="bhg:I6G56_29610"/>
<dbReference type="PROSITE" id="PS51085">
    <property type="entry name" value="2FE2S_FER_2"/>
    <property type="match status" value="1"/>
</dbReference>
<dbReference type="SUPFAM" id="SSF54292">
    <property type="entry name" value="2Fe-2S ferredoxin-like"/>
    <property type="match status" value="1"/>
</dbReference>
<dbReference type="GO" id="GO:0051537">
    <property type="term" value="F:2 iron, 2 sulfur cluster binding"/>
    <property type="evidence" value="ECO:0007669"/>
    <property type="project" value="InterPro"/>
</dbReference>
<dbReference type="InterPro" id="IPR012675">
    <property type="entry name" value="Beta-grasp_dom_sf"/>
</dbReference>
<dbReference type="PROSITE" id="PS00197">
    <property type="entry name" value="2FE2S_FER_1"/>
    <property type="match status" value="1"/>
</dbReference>
<dbReference type="Proteomes" id="UP000594943">
    <property type="component" value="Chromosome 2"/>
</dbReference>
<gene>
    <name evidence="1" type="ORF">I6G56_29610</name>
</gene>
<dbReference type="InterPro" id="IPR006058">
    <property type="entry name" value="2Fe2S_fd_BS"/>
</dbReference>
<dbReference type="InterPro" id="IPR001041">
    <property type="entry name" value="2Fe-2S_ferredoxin-type"/>
</dbReference>
<evidence type="ECO:0000313" key="1">
    <source>
        <dbReference type="EMBL" id="QPS46255.1"/>
    </source>
</evidence>
<dbReference type="EMBL" id="CP065687">
    <property type="protein sequence ID" value="QPS46255.1"/>
    <property type="molecule type" value="Genomic_DNA"/>
</dbReference>
<accession>A0A7U4SUI3</accession>
<dbReference type="AlphaFoldDB" id="A0A7U4SUI3"/>
<sequence length="99" mass="10446">MPTVKLLPQNIEVQLPSGSSLTELEFELHGQESIPFGCRAGACGACVIEVLEGRDQLGKRSTGESAFLDTLGYAGDAFRLACQCRVNGAVAIRVAAPHT</sequence>
<proteinExistence type="predicted"/>
<organism evidence="1 2">
    <name type="scientific">Burkholderia humptydooensis</name>
    <dbReference type="NCBI Taxonomy" id="430531"/>
    <lineage>
        <taxon>Bacteria</taxon>
        <taxon>Pseudomonadati</taxon>
        <taxon>Pseudomonadota</taxon>
        <taxon>Betaproteobacteria</taxon>
        <taxon>Burkholderiales</taxon>
        <taxon>Burkholderiaceae</taxon>
        <taxon>Burkholderia</taxon>
        <taxon>pseudomallei group</taxon>
    </lineage>
</organism>
<reference evidence="1 2" key="1">
    <citation type="submission" date="2020-12" db="EMBL/GenBank/DDBJ databases">
        <title>FDA dAtabase for Regulatory Grade micrObial Sequences (FDA-ARGOS): Supporting development and validation of Infectious Disease Dx tests.</title>
        <authorList>
            <person name="Nelson B."/>
            <person name="Plummer A."/>
            <person name="Tallon L."/>
            <person name="Sadzewicz L."/>
            <person name="Zhao X."/>
            <person name="Boylan J."/>
            <person name="Ott S."/>
            <person name="Bowen H."/>
            <person name="Vavikolanu K."/>
            <person name="Mehta A."/>
            <person name="Aluvathingal J."/>
            <person name="Nadendla S."/>
            <person name="Myers T."/>
            <person name="Yan Y."/>
            <person name="Sichtig H."/>
        </authorList>
    </citation>
    <scope>NUCLEOTIDE SEQUENCE [LARGE SCALE GENOMIC DNA]</scope>
    <source>
        <strain evidence="1 2">FDAARGOS_899</strain>
    </source>
</reference>
<protein>
    <submittedName>
        <fullName evidence="1">(2Fe-2S)-binding protein</fullName>
    </submittedName>
</protein>
<dbReference type="Pfam" id="PF00111">
    <property type="entry name" value="Fer2"/>
    <property type="match status" value="1"/>
</dbReference>
<evidence type="ECO:0000313" key="2">
    <source>
        <dbReference type="Proteomes" id="UP000594943"/>
    </source>
</evidence>
<dbReference type="CDD" id="cd00207">
    <property type="entry name" value="fer2"/>
    <property type="match status" value="1"/>
</dbReference>